<comment type="caution">
    <text evidence="1">The sequence shown here is derived from an EMBL/GenBank/DDBJ whole genome shotgun (WGS) entry which is preliminary data.</text>
</comment>
<dbReference type="InterPro" id="IPR022601">
    <property type="entry name" value="DUF3160"/>
</dbReference>
<dbReference type="AlphaFoldDB" id="A0A7V0LTA5"/>
<gene>
    <name evidence="1" type="ORF">ENH14_00270</name>
</gene>
<dbReference type="EMBL" id="DRDR01000013">
    <property type="protein sequence ID" value="HDL59872.1"/>
    <property type="molecule type" value="Genomic_DNA"/>
</dbReference>
<dbReference type="Pfam" id="PF11369">
    <property type="entry name" value="DUF3160"/>
    <property type="match status" value="1"/>
</dbReference>
<proteinExistence type="predicted"/>
<feature type="non-terminal residue" evidence="1">
    <location>
        <position position="337"/>
    </location>
</feature>
<dbReference type="Proteomes" id="UP000886381">
    <property type="component" value="Unassembled WGS sequence"/>
</dbReference>
<sequence>MNLLLLGLLIMLSKSPASKPIKNKDILEFLNPAERELIKKQQFVARPSNYENFYELYKGLARNHKPLYITVDPFLHVLHVLYNYSLRSAELNYFYPTLVEITKFMVEEMRKLTRVKHKEVSHTARRNLAYFEVALKLLDENFTPDPDVSGKVEHDIRAIEEHEGFDSSYTMGIMEDFSQYVPRGHYTRNETFKRYFKAMMWYGRMSFYLSPRGKKNLRNIQLTRQAILITKTLMDNPKILEKWKSIYEPTAYMVGKSDDLSPLDLIPLVRKHFPQFPIGFHDDTKIVAFMQEVTQLRPPRIFSTYYTDREKPRVILSSFRFMGQRFVPDSYMFQNLV</sequence>
<evidence type="ECO:0000313" key="1">
    <source>
        <dbReference type="EMBL" id="HDL59872.1"/>
    </source>
</evidence>
<protein>
    <submittedName>
        <fullName evidence="1">DUF3160 domain-containing protein</fullName>
    </submittedName>
</protein>
<accession>A0A7V0LTA5</accession>
<name>A0A7V0LTA5_UNCW3</name>
<reference evidence="1" key="1">
    <citation type="journal article" date="2020" name="mSystems">
        <title>Genome- and Community-Level Interaction Insights into Carbon Utilization and Element Cycling Functions of Hydrothermarchaeota in Hydrothermal Sediment.</title>
        <authorList>
            <person name="Zhou Z."/>
            <person name="Liu Y."/>
            <person name="Xu W."/>
            <person name="Pan J."/>
            <person name="Luo Z.H."/>
            <person name="Li M."/>
        </authorList>
    </citation>
    <scope>NUCLEOTIDE SEQUENCE [LARGE SCALE GENOMIC DNA]</scope>
    <source>
        <strain evidence="1">HyVt-28</strain>
    </source>
</reference>
<organism evidence="1">
    <name type="scientific">candidate division WOR-3 bacterium</name>
    <dbReference type="NCBI Taxonomy" id="2052148"/>
    <lineage>
        <taxon>Bacteria</taxon>
        <taxon>Bacteria division WOR-3</taxon>
    </lineage>
</organism>
<dbReference type="SMART" id="SM01325">
    <property type="entry name" value="DUF3160"/>
    <property type="match status" value="1"/>
</dbReference>